<comment type="caution">
    <text evidence="1">The sequence shown here is derived from an EMBL/GenBank/DDBJ whole genome shotgun (WGS) entry which is preliminary data.</text>
</comment>
<proteinExistence type="predicted"/>
<evidence type="ECO:0000313" key="2">
    <source>
        <dbReference type="Proteomes" id="UP001153269"/>
    </source>
</evidence>
<organism evidence="1 2">
    <name type="scientific">Pleuronectes platessa</name>
    <name type="common">European plaice</name>
    <dbReference type="NCBI Taxonomy" id="8262"/>
    <lineage>
        <taxon>Eukaryota</taxon>
        <taxon>Metazoa</taxon>
        <taxon>Chordata</taxon>
        <taxon>Craniata</taxon>
        <taxon>Vertebrata</taxon>
        <taxon>Euteleostomi</taxon>
        <taxon>Actinopterygii</taxon>
        <taxon>Neopterygii</taxon>
        <taxon>Teleostei</taxon>
        <taxon>Neoteleostei</taxon>
        <taxon>Acanthomorphata</taxon>
        <taxon>Carangaria</taxon>
        <taxon>Pleuronectiformes</taxon>
        <taxon>Pleuronectoidei</taxon>
        <taxon>Pleuronectidae</taxon>
        <taxon>Pleuronectes</taxon>
    </lineage>
</organism>
<sequence>MAEESPSSKTSGQTDRCCREINAAPHLSSPPPASNELQLTKPRHMVMYSGVLHLKVIGSSKAVLTCSDCDQAMKDCEFSGKGSICLSL</sequence>
<name>A0A9N7UCV6_PLEPL</name>
<accession>A0A9N7UCV6</accession>
<reference evidence="1" key="1">
    <citation type="submission" date="2020-03" db="EMBL/GenBank/DDBJ databases">
        <authorList>
            <person name="Weist P."/>
        </authorList>
    </citation>
    <scope>NUCLEOTIDE SEQUENCE</scope>
</reference>
<dbReference type="AlphaFoldDB" id="A0A9N7UCV6"/>
<protein>
    <submittedName>
        <fullName evidence="1">Uncharacterized protein</fullName>
    </submittedName>
</protein>
<evidence type="ECO:0000313" key="1">
    <source>
        <dbReference type="EMBL" id="CAB1428257.1"/>
    </source>
</evidence>
<dbReference type="EMBL" id="CADEAL010001035">
    <property type="protein sequence ID" value="CAB1428257.1"/>
    <property type="molecule type" value="Genomic_DNA"/>
</dbReference>
<gene>
    <name evidence="1" type="ORF">PLEPLA_LOCUS16223</name>
</gene>
<keyword evidence="2" id="KW-1185">Reference proteome</keyword>
<dbReference type="Proteomes" id="UP001153269">
    <property type="component" value="Unassembled WGS sequence"/>
</dbReference>